<feature type="transmembrane region" description="Helical" evidence="6">
    <location>
        <begin position="158"/>
        <end position="180"/>
    </location>
</feature>
<name>A0ABU0V064_ACIBI</name>
<evidence type="ECO:0000256" key="4">
    <source>
        <dbReference type="ARBA" id="ARBA00022989"/>
    </source>
</evidence>
<evidence type="ECO:0000256" key="2">
    <source>
        <dbReference type="ARBA" id="ARBA00022475"/>
    </source>
</evidence>
<dbReference type="PIRSF" id="PIRSF006324">
    <property type="entry name" value="LeuE"/>
    <property type="match status" value="1"/>
</dbReference>
<evidence type="ECO:0000256" key="1">
    <source>
        <dbReference type="ARBA" id="ARBA00004651"/>
    </source>
</evidence>
<feature type="transmembrane region" description="Helical" evidence="6">
    <location>
        <begin position="6"/>
        <end position="29"/>
    </location>
</feature>
<keyword evidence="4 6" id="KW-1133">Transmembrane helix</keyword>
<dbReference type="PANTHER" id="PTHR30086:SF21">
    <property type="entry name" value="TRANSPORT PROTEIN"/>
    <property type="match status" value="1"/>
</dbReference>
<dbReference type="GeneID" id="45235004"/>
<comment type="subcellular location">
    <subcellularLocation>
        <location evidence="1">Cell membrane</location>
        <topology evidence="1">Multi-pass membrane protein</topology>
    </subcellularLocation>
</comment>
<dbReference type="InterPro" id="IPR001123">
    <property type="entry name" value="LeuE-type"/>
</dbReference>
<keyword evidence="3 6" id="KW-0812">Transmembrane</keyword>
<keyword evidence="8" id="KW-1185">Reference proteome</keyword>
<comment type="caution">
    <text evidence="7">The sequence shown here is derived from an EMBL/GenBank/DDBJ whole genome shotgun (WGS) entry which is preliminary data.</text>
</comment>
<dbReference type="PANTHER" id="PTHR30086">
    <property type="entry name" value="ARGININE EXPORTER PROTEIN ARGO"/>
    <property type="match status" value="1"/>
</dbReference>
<organism evidence="7 8">
    <name type="scientific">Acinetobacter baylyi</name>
    <dbReference type="NCBI Taxonomy" id="202950"/>
    <lineage>
        <taxon>Bacteria</taxon>
        <taxon>Pseudomonadati</taxon>
        <taxon>Pseudomonadota</taxon>
        <taxon>Gammaproteobacteria</taxon>
        <taxon>Moraxellales</taxon>
        <taxon>Moraxellaceae</taxon>
        <taxon>Acinetobacter</taxon>
    </lineage>
</organism>
<reference evidence="7 8" key="1">
    <citation type="submission" date="2023-07" db="EMBL/GenBank/DDBJ databases">
        <title>Functional and genomic diversity of the sorghum phyllosphere microbiome.</title>
        <authorList>
            <person name="Shade A."/>
        </authorList>
    </citation>
    <scope>NUCLEOTIDE SEQUENCE [LARGE SCALE GENOMIC DNA]</scope>
    <source>
        <strain evidence="7 8">SORGH_AS_0887</strain>
    </source>
</reference>
<evidence type="ECO:0000313" key="8">
    <source>
        <dbReference type="Proteomes" id="UP001233360"/>
    </source>
</evidence>
<accession>A0ABU0V064</accession>
<dbReference type="RefSeq" id="WP_004929130.1">
    <property type="nucleotide sequence ID" value="NZ_BCMA01000012.1"/>
</dbReference>
<sequence length="213" mass="23725">MLAQYWPEFLSLAIVHFLAVILPGPDFAITVRQSMRYGHVIGCLTALGIGLGISVHVLYTLIGIGLFIQKHEWLMFGFKIAGAAYLCYLGWTLLKSQGSAQPAMWEEDIMPKDSISKFKALSTGFMTNALNPKATVFFLAIFTSLVSAQTPLKIQIFYGVWMCMVNAVWFILVSLLFSQSRIRQAFLKKESLIERSIGVVLLGMACKLVFTSI</sequence>
<evidence type="ECO:0000256" key="3">
    <source>
        <dbReference type="ARBA" id="ARBA00022692"/>
    </source>
</evidence>
<feature type="transmembrane region" description="Helical" evidence="6">
    <location>
        <begin position="41"/>
        <end position="68"/>
    </location>
</feature>
<evidence type="ECO:0000256" key="5">
    <source>
        <dbReference type="ARBA" id="ARBA00023136"/>
    </source>
</evidence>
<gene>
    <name evidence="7" type="ORF">QE380_003009</name>
</gene>
<dbReference type="Pfam" id="PF01810">
    <property type="entry name" value="LysE"/>
    <property type="match status" value="1"/>
</dbReference>
<feature type="transmembrane region" description="Helical" evidence="6">
    <location>
        <begin position="74"/>
        <end position="94"/>
    </location>
</feature>
<evidence type="ECO:0000313" key="7">
    <source>
        <dbReference type="EMBL" id="MDQ1210086.1"/>
    </source>
</evidence>
<keyword evidence="5 6" id="KW-0472">Membrane</keyword>
<dbReference type="Proteomes" id="UP001233360">
    <property type="component" value="Unassembled WGS sequence"/>
</dbReference>
<dbReference type="EMBL" id="JAUTBK010000002">
    <property type="protein sequence ID" value="MDQ1210086.1"/>
    <property type="molecule type" value="Genomic_DNA"/>
</dbReference>
<keyword evidence="2" id="KW-1003">Cell membrane</keyword>
<proteinExistence type="predicted"/>
<evidence type="ECO:0000256" key="6">
    <source>
        <dbReference type="SAM" id="Phobius"/>
    </source>
</evidence>
<protein>
    <submittedName>
        <fullName evidence="7">Threonine/homoserine/homoserine lactone efflux protein</fullName>
    </submittedName>
</protein>